<dbReference type="OrthoDB" id="9067983at2"/>
<evidence type="ECO:0000313" key="3">
    <source>
        <dbReference type="Proteomes" id="UP000321933"/>
    </source>
</evidence>
<dbReference type="EMBL" id="VRYZ01000001">
    <property type="protein sequence ID" value="TXS94751.1"/>
    <property type="molecule type" value="Genomic_DNA"/>
</dbReference>
<organism evidence="2 3">
    <name type="scientific">Parahaliea aestuarii</name>
    <dbReference type="NCBI Taxonomy" id="1852021"/>
    <lineage>
        <taxon>Bacteria</taxon>
        <taxon>Pseudomonadati</taxon>
        <taxon>Pseudomonadota</taxon>
        <taxon>Gammaproteobacteria</taxon>
        <taxon>Cellvibrionales</taxon>
        <taxon>Halieaceae</taxon>
        <taxon>Parahaliea</taxon>
    </lineage>
</organism>
<dbReference type="InterPro" id="IPR025048">
    <property type="entry name" value="DUF3987"/>
</dbReference>
<gene>
    <name evidence="2" type="ORF">FVW59_02230</name>
</gene>
<accession>A0A5C9A6E4</accession>
<feature type="compositionally biased region" description="Basic and acidic residues" evidence="1">
    <location>
        <begin position="10"/>
        <end position="20"/>
    </location>
</feature>
<evidence type="ECO:0000256" key="1">
    <source>
        <dbReference type="SAM" id="MobiDB-lite"/>
    </source>
</evidence>
<proteinExistence type="predicted"/>
<evidence type="ECO:0000313" key="2">
    <source>
        <dbReference type="EMBL" id="TXS94751.1"/>
    </source>
</evidence>
<dbReference type="Proteomes" id="UP000321933">
    <property type="component" value="Unassembled WGS sequence"/>
</dbReference>
<reference evidence="2 3" key="1">
    <citation type="submission" date="2019-08" db="EMBL/GenBank/DDBJ databases">
        <title>Parahaliea maris sp. nov., isolated from the surface seawater.</title>
        <authorList>
            <person name="Liu Y."/>
        </authorList>
    </citation>
    <scope>NUCLEOTIDE SEQUENCE [LARGE SCALE GENOMIC DNA]</scope>
    <source>
        <strain evidence="2 3">S2-26</strain>
    </source>
</reference>
<comment type="caution">
    <text evidence="2">The sequence shown here is derived from an EMBL/GenBank/DDBJ whole genome shotgun (WGS) entry which is preliminary data.</text>
</comment>
<protein>
    <submittedName>
        <fullName evidence="2">DUF3987 domain-containing protein</fullName>
    </submittedName>
</protein>
<sequence>MAHSNLAQDLRPKPTPHDLELPTLPDVIDRAGYPLEALGELLGSTARAIATTMQAPPEIAAQAVLSVAAFAAQDKADVVMDGRIYPLSLFMLTVAESGDRKSACDRVASRPLEQWQRERALDYRAELKQYHDEKAVYDATHRQLVNDKKKTPGEKAIALAGLVPPVVPPEPIVIAQEPTLEGLQRSFRRGRPSQALFSDEGGQFFGGHAMSPDNALKTIAGLSKYWDGAAIFRTRAADGETSAMFGRRLSIHLQVQPRVAAGVLSDRMLLEQGLLARFLVAESRTLAGSRLYKPEDANQHPAVVRFHQRIVELLEYEPCTGEDGGLELPQLRPDDNATALWVDSYNRTEVAQARGALLEIVKPDASKAAEQALRLAGVFAVLEETQAITQEQMGRAWNLATYYLQNALRAAQLAEQDHAHRQARELLDWLKAEPGARATIDHMQKRLPLKLRKKVADLRALLALLEGAAAVRVIGHNARGLGSAWEVVPG</sequence>
<dbReference type="RefSeq" id="WP_148062592.1">
    <property type="nucleotide sequence ID" value="NZ_VRYZ01000001.1"/>
</dbReference>
<dbReference type="AlphaFoldDB" id="A0A5C9A6E4"/>
<keyword evidence="3" id="KW-1185">Reference proteome</keyword>
<dbReference type="Pfam" id="PF13148">
    <property type="entry name" value="DUF3987"/>
    <property type="match status" value="1"/>
</dbReference>
<feature type="region of interest" description="Disordered" evidence="1">
    <location>
        <begin position="1"/>
        <end position="23"/>
    </location>
</feature>
<name>A0A5C9A6E4_9GAMM</name>